<dbReference type="Proteomes" id="UP000744676">
    <property type="component" value="Unassembled WGS sequence"/>
</dbReference>
<comment type="caution">
    <text evidence="1">The sequence shown here is derived from an EMBL/GenBank/DDBJ whole genome shotgun (WGS) entry which is preliminary data.</text>
</comment>
<organism evidence="1 2">
    <name type="scientific">Geotrichum galactomycetum</name>
    <dbReference type="NCBI Taxonomy" id="27317"/>
    <lineage>
        <taxon>Eukaryota</taxon>
        <taxon>Fungi</taxon>
        <taxon>Dikarya</taxon>
        <taxon>Ascomycota</taxon>
        <taxon>Saccharomycotina</taxon>
        <taxon>Dipodascomycetes</taxon>
        <taxon>Dipodascales</taxon>
        <taxon>Dipodascaceae</taxon>
        <taxon>Geotrichum</taxon>
    </lineage>
</organism>
<evidence type="ECO:0000313" key="1">
    <source>
        <dbReference type="EMBL" id="KAF5097380.1"/>
    </source>
</evidence>
<dbReference type="EMBL" id="QVQA01000067">
    <property type="protein sequence ID" value="KAF5097380.1"/>
    <property type="molecule type" value="Genomic_DNA"/>
</dbReference>
<accession>A0ACB6V461</accession>
<evidence type="ECO:0000313" key="2">
    <source>
        <dbReference type="Proteomes" id="UP000744676"/>
    </source>
</evidence>
<sequence>MYANSPNPTLYKNDIYQHGFANPFLPSGMIHAMGPTGMPGMVQVLPSHLIQSNSMVPMVPTGTAPHEMTSGEDSYMFPMMVAAGPAESSYTGPATSLSGDFISNPYGMQLQSGLPLSSPSYTASSAIATAVNAVPVLGPENVFIDAQLSSTNSAETSMENINTPKTRFSTKSKSVSKDNSSPSSVTSTPQTYITPAAKGSAMSVMSTPESPLSYPEPERKKQQQQSAQALAAATGININGAIKAFMEMVSNYDVPASLIDTDCFKSFCASLNPSAAGEDTFASFKAGFRNKSLLSKSPTPSVPTGASVGSNYTYLAASSGTPSSSAIGTPLGVNSAASTVSAQDGYLSNNSTVFSNAFAMTTGLGETLVQPQSQVYQSDFIW</sequence>
<reference evidence="1 2" key="1">
    <citation type="journal article" date="2020" name="Front. Microbiol.">
        <title>Phenotypic and Genetic Characterization of the Cheese Ripening Yeast Geotrichum candidum.</title>
        <authorList>
            <person name="Perkins V."/>
            <person name="Vignola S."/>
            <person name="Lessard M.H."/>
            <person name="Plante P.L."/>
            <person name="Corbeil J."/>
            <person name="Dugat-Bony E."/>
            <person name="Frenette M."/>
            <person name="Labrie S."/>
        </authorList>
    </citation>
    <scope>NUCLEOTIDE SEQUENCE [LARGE SCALE GENOMIC DNA]</scope>
    <source>
        <strain evidence="1 2">LMA-1147</strain>
    </source>
</reference>
<name>A0ACB6V461_9ASCO</name>
<protein>
    <submittedName>
        <fullName evidence="1">Uncharacterized protein</fullName>
    </submittedName>
</protein>
<gene>
    <name evidence="1" type="ORF">D0Z00_002417</name>
</gene>
<proteinExistence type="predicted"/>
<keyword evidence="2" id="KW-1185">Reference proteome</keyword>